<evidence type="ECO:0000259" key="8">
    <source>
        <dbReference type="Pfam" id="PF22466"/>
    </source>
</evidence>
<dbReference type="HOGENOM" id="CLU_081646_0_1_1"/>
<dbReference type="SUPFAM" id="SSF160059">
    <property type="entry name" value="PriA/YqbF domain"/>
    <property type="match status" value="1"/>
</dbReference>
<dbReference type="RefSeq" id="XP_009158513.1">
    <property type="nucleotide sequence ID" value="XM_009160265.1"/>
</dbReference>
<evidence type="ECO:0000313" key="9">
    <source>
        <dbReference type="EMBL" id="EHY58052.1"/>
    </source>
</evidence>
<keyword evidence="5 6" id="KW-0539">Nucleus</keyword>
<gene>
    <name evidence="9" type="ORF">HMPREF1120_06070</name>
</gene>
<dbReference type="PANTHER" id="PTHR22768:SF0">
    <property type="entry name" value="DNA REPLICATION COMPLEX GINS PROTEIN PSF3"/>
    <property type="match status" value="1"/>
</dbReference>
<dbReference type="InterPro" id="IPR010492">
    <property type="entry name" value="GINS_Psf3"/>
</dbReference>
<dbReference type="Proteomes" id="UP000007304">
    <property type="component" value="Unassembled WGS sequence"/>
</dbReference>
<keyword evidence="4 6" id="KW-0235">DNA replication</keyword>
<evidence type="ECO:0000256" key="5">
    <source>
        <dbReference type="ARBA" id="ARBA00023242"/>
    </source>
</evidence>
<dbReference type="EMBL" id="JH226134">
    <property type="protein sequence ID" value="EHY58052.1"/>
    <property type="molecule type" value="Genomic_DNA"/>
</dbReference>
<feature type="domain" description="DNA replication complex GINS protein PSF3 N-terminal" evidence="8">
    <location>
        <begin position="4"/>
        <end position="56"/>
    </location>
</feature>
<evidence type="ECO:0000256" key="6">
    <source>
        <dbReference type="RuleBase" id="RU367161"/>
    </source>
</evidence>
<dbReference type="CDD" id="cd11713">
    <property type="entry name" value="GINS_A_psf3"/>
    <property type="match status" value="1"/>
</dbReference>
<dbReference type="InterPro" id="IPR036224">
    <property type="entry name" value="GINS_bundle-like_dom_sf"/>
</dbReference>
<reference evidence="9" key="1">
    <citation type="submission" date="2011-07" db="EMBL/GenBank/DDBJ databases">
        <title>The Genome Sequence of Exophiala (Wangiella) dermatitidis NIH/UT8656.</title>
        <authorList>
            <consortium name="The Broad Institute Genome Sequencing Platform"/>
            <person name="Cuomo C."/>
            <person name="Wang Z."/>
            <person name="Hunicke-Smith S."/>
            <person name="Szanislo P.J."/>
            <person name="Earl A."/>
            <person name="Young S.K."/>
            <person name="Zeng Q."/>
            <person name="Gargeya S."/>
            <person name="Fitzgerald M."/>
            <person name="Haas B."/>
            <person name="Abouelleil A."/>
            <person name="Alvarado L."/>
            <person name="Arachchi H.M."/>
            <person name="Berlin A."/>
            <person name="Brown A."/>
            <person name="Chapman S.B."/>
            <person name="Chen Z."/>
            <person name="Dunbar C."/>
            <person name="Freedman E."/>
            <person name="Gearin G."/>
            <person name="Gellesch M."/>
            <person name="Goldberg J."/>
            <person name="Griggs A."/>
            <person name="Gujja S."/>
            <person name="Heiman D."/>
            <person name="Howarth C."/>
            <person name="Larson L."/>
            <person name="Lui A."/>
            <person name="MacDonald P.J.P."/>
            <person name="Montmayeur A."/>
            <person name="Murphy C."/>
            <person name="Neiman D."/>
            <person name="Pearson M."/>
            <person name="Priest M."/>
            <person name="Roberts A."/>
            <person name="Saif S."/>
            <person name="Shea T."/>
            <person name="Shenoy N."/>
            <person name="Sisk P."/>
            <person name="Stolte C."/>
            <person name="Sykes S."/>
            <person name="Wortman J."/>
            <person name="Nusbaum C."/>
            <person name="Birren B."/>
        </authorList>
    </citation>
    <scope>NUCLEOTIDE SEQUENCE</scope>
    <source>
        <strain evidence="9">NIH/UT8656</strain>
    </source>
</reference>
<evidence type="ECO:0000256" key="1">
    <source>
        <dbReference type="ARBA" id="ARBA00004123"/>
    </source>
</evidence>
<dbReference type="STRING" id="858893.H6C337"/>
<feature type="domain" description="GINS subunit" evidence="7">
    <location>
        <begin position="76"/>
        <end position="120"/>
    </location>
</feature>
<dbReference type="FunCoup" id="H6C337">
    <property type="interactions" value="388"/>
</dbReference>
<evidence type="ECO:0000259" key="7">
    <source>
        <dbReference type="Pfam" id="PF05916"/>
    </source>
</evidence>
<dbReference type="GeneID" id="20310709"/>
<comment type="subunit">
    <text evidence="6">Component of the GINS complex.</text>
</comment>
<dbReference type="InterPro" id="IPR038437">
    <property type="entry name" value="GINS_Psf3_sf"/>
</dbReference>
<dbReference type="GO" id="GO:0000811">
    <property type="term" value="C:GINS complex"/>
    <property type="evidence" value="ECO:0007669"/>
    <property type="project" value="UniProtKB-UniRule"/>
</dbReference>
<comment type="similarity">
    <text evidence="2 6">Belongs to the GINS3/PSF3 family.</text>
</comment>
<protein>
    <recommendedName>
        <fullName evidence="3 6">DNA replication complex GINS protein PSF3</fullName>
    </recommendedName>
</protein>
<dbReference type="CDD" id="cd21693">
    <property type="entry name" value="GINS_B_Psf3"/>
    <property type="match status" value="1"/>
</dbReference>
<evidence type="ECO:0000256" key="2">
    <source>
        <dbReference type="ARBA" id="ARBA00006343"/>
    </source>
</evidence>
<dbReference type="InterPro" id="IPR021151">
    <property type="entry name" value="GINS_A"/>
</dbReference>
<keyword evidence="10" id="KW-1185">Reference proteome</keyword>
<dbReference type="InParanoid" id="H6C337"/>
<dbReference type="Gene3D" id="1.20.58.2050">
    <property type="match status" value="1"/>
</dbReference>
<dbReference type="VEuPathDB" id="FungiDB:HMPREF1120_06070"/>
<dbReference type="OrthoDB" id="10251744at2759"/>
<evidence type="ECO:0000313" key="10">
    <source>
        <dbReference type="Proteomes" id="UP000007304"/>
    </source>
</evidence>
<dbReference type="Pfam" id="PF05916">
    <property type="entry name" value="Sld5"/>
    <property type="match status" value="2"/>
</dbReference>
<accession>H6C337</accession>
<dbReference type="AlphaFoldDB" id="H6C337"/>
<evidence type="ECO:0000256" key="4">
    <source>
        <dbReference type="ARBA" id="ARBA00022705"/>
    </source>
</evidence>
<dbReference type="GO" id="GO:1902975">
    <property type="term" value="P:mitotic DNA replication initiation"/>
    <property type="evidence" value="ECO:0007669"/>
    <property type="project" value="TreeGrafter"/>
</dbReference>
<organism evidence="9 10">
    <name type="scientific">Exophiala dermatitidis (strain ATCC 34100 / CBS 525.76 / NIH/UT8656)</name>
    <name type="common">Black yeast</name>
    <name type="synonym">Wangiella dermatitidis</name>
    <dbReference type="NCBI Taxonomy" id="858893"/>
    <lineage>
        <taxon>Eukaryota</taxon>
        <taxon>Fungi</taxon>
        <taxon>Dikarya</taxon>
        <taxon>Ascomycota</taxon>
        <taxon>Pezizomycotina</taxon>
        <taxon>Eurotiomycetes</taxon>
        <taxon>Chaetothyriomycetidae</taxon>
        <taxon>Chaetothyriales</taxon>
        <taxon>Herpotrichiellaceae</taxon>
        <taxon>Exophiala</taxon>
    </lineage>
</organism>
<dbReference type="SUPFAM" id="SSF158573">
    <property type="entry name" value="GINS helical bundle-like"/>
    <property type="match status" value="1"/>
</dbReference>
<dbReference type="Pfam" id="PF22466">
    <property type="entry name" value="PSF3_N"/>
    <property type="match status" value="1"/>
</dbReference>
<dbReference type="PANTHER" id="PTHR22768">
    <property type="entry name" value="DNA REPLICATION COMPLEX GINS PROTEIN PSF3"/>
    <property type="match status" value="1"/>
</dbReference>
<name>H6C337_EXODN</name>
<feature type="domain" description="GINS subunit" evidence="7">
    <location>
        <begin position="150"/>
        <end position="202"/>
    </location>
</feature>
<comment type="function">
    <text evidence="6">The GINS complex plays an essential role in the initiation of DNA replication.</text>
</comment>
<sequence length="209" mass="22995">MSYYDVDAILTDSQKLPCTFELDVPGLGYLEGNVGGTVKAGTKIDLPMWLGIMLAVSTGNTPESSQLVTLDFPAPLQQRVINALKADPKTVDLRAQAPHFYALGARIMELFDDRTVLDTLLDVSGDDSIPWKRALVRSVSRNETDIRRGQTFKTRAAEIADQAHNPRGALGDGAEFLRGLDETERRLFKAAHEGPKAVKAWLQDLKKTT</sequence>
<evidence type="ECO:0000256" key="3">
    <source>
        <dbReference type="ARBA" id="ARBA00015140"/>
    </source>
</evidence>
<comment type="subcellular location">
    <subcellularLocation>
        <location evidence="1 6">Nucleus</location>
    </subcellularLocation>
</comment>
<dbReference type="OMA" id="IYKEGWR"/>
<dbReference type="InterPro" id="IPR055221">
    <property type="entry name" value="PSF3_N"/>
</dbReference>
<proteinExistence type="inferred from homology"/>
<dbReference type="eggNOG" id="KOG1106">
    <property type="taxonomic scope" value="Eukaryota"/>
</dbReference>